<reference evidence="3" key="5">
    <citation type="journal article" date="2021" name="G3 (Bethesda)">
        <title>Aegilops tauschii genome assembly Aet v5.0 features greater sequence contiguity and improved annotation.</title>
        <authorList>
            <person name="Wang L."/>
            <person name="Zhu T."/>
            <person name="Rodriguez J.C."/>
            <person name="Deal K.R."/>
            <person name="Dubcovsky J."/>
            <person name="McGuire P.E."/>
            <person name="Lux T."/>
            <person name="Spannagl M."/>
            <person name="Mayer K.F.X."/>
            <person name="Baldrich P."/>
            <person name="Meyers B.C."/>
            <person name="Huo N."/>
            <person name="Gu Y.Q."/>
            <person name="Zhou H."/>
            <person name="Devos K.M."/>
            <person name="Bennetzen J.L."/>
            <person name="Unver T."/>
            <person name="Budak H."/>
            <person name="Gulick P.J."/>
            <person name="Galiba G."/>
            <person name="Kalapos B."/>
            <person name="Nelson D.R."/>
            <person name="Li P."/>
            <person name="You F.M."/>
            <person name="Luo M.C."/>
            <person name="Dvorak J."/>
        </authorList>
    </citation>
    <scope>NUCLEOTIDE SEQUENCE [LARGE SCALE GENOMIC DNA]</scope>
    <source>
        <strain evidence="3">cv. AL8/78</strain>
    </source>
</reference>
<evidence type="ECO:0000313" key="4">
    <source>
        <dbReference type="Proteomes" id="UP000015105"/>
    </source>
</evidence>
<dbReference type="Proteomes" id="UP000015105">
    <property type="component" value="Chromosome 1D"/>
</dbReference>
<keyword evidence="4" id="KW-1185">Reference proteome</keyword>
<keyword evidence="2" id="KW-0472">Membrane</keyword>
<evidence type="ECO:0000256" key="1">
    <source>
        <dbReference type="SAM" id="MobiDB-lite"/>
    </source>
</evidence>
<evidence type="ECO:0000256" key="2">
    <source>
        <dbReference type="SAM" id="Phobius"/>
    </source>
</evidence>
<dbReference type="EnsemblPlants" id="AET1Gv20720700.4">
    <property type="protein sequence ID" value="AET1Gv20720700.4"/>
    <property type="gene ID" value="AET1Gv20720700"/>
</dbReference>
<dbReference type="AlphaFoldDB" id="A0A452ZD30"/>
<feature type="compositionally biased region" description="Basic and acidic residues" evidence="1">
    <location>
        <begin position="481"/>
        <end position="495"/>
    </location>
</feature>
<reference evidence="4" key="2">
    <citation type="journal article" date="2017" name="Nat. Plants">
        <title>The Aegilops tauschii genome reveals multiple impacts of transposons.</title>
        <authorList>
            <person name="Zhao G."/>
            <person name="Zou C."/>
            <person name="Li K."/>
            <person name="Wang K."/>
            <person name="Li T."/>
            <person name="Gao L."/>
            <person name="Zhang X."/>
            <person name="Wang H."/>
            <person name="Yang Z."/>
            <person name="Liu X."/>
            <person name="Jiang W."/>
            <person name="Mao L."/>
            <person name="Kong X."/>
            <person name="Jiao Y."/>
            <person name="Jia J."/>
        </authorList>
    </citation>
    <scope>NUCLEOTIDE SEQUENCE [LARGE SCALE GENOMIC DNA]</scope>
    <source>
        <strain evidence="4">cv. AL8/78</strain>
    </source>
</reference>
<protein>
    <submittedName>
        <fullName evidence="3">Uncharacterized protein</fullName>
    </submittedName>
</protein>
<accession>A0A452ZD30</accession>
<name>A0A452ZD30_AEGTS</name>
<keyword evidence="2" id="KW-1133">Transmembrane helix</keyword>
<feature type="region of interest" description="Disordered" evidence="1">
    <location>
        <begin position="143"/>
        <end position="163"/>
    </location>
</feature>
<reference evidence="4" key="1">
    <citation type="journal article" date="2014" name="Science">
        <title>Ancient hybridizations among the ancestral genomes of bread wheat.</title>
        <authorList>
            <consortium name="International Wheat Genome Sequencing Consortium,"/>
            <person name="Marcussen T."/>
            <person name="Sandve S.R."/>
            <person name="Heier L."/>
            <person name="Spannagl M."/>
            <person name="Pfeifer M."/>
            <person name="Jakobsen K.S."/>
            <person name="Wulff B.B."/>
            <person name="Steuernagel B."/>
            <person name="Mayer K.F."/>
            <person name="Olsen O.A."/>
        </authorList>
    </citation>
    <scope>NUCLEOTIDE SEQUENCE [LARGE SCALE GENOMIC DNA]</scope>
    <source>
        <strain evidence="4">cv. AL8/78</strain>
    </source>
</reference>
<keyword evidence="2" id="KW-0812">Transmembrane</keyword>
<evidence type="ECO:0000313" key="3">
    <source>
        <dbReference type="EnsemblPlants" id="AET1Gv20720700.4"/>
    </source>
</evidence>
<reference evidence="3" key="4">
    <citation type="submission" date="2019-03" db="UniProtKB">
        <authorList>
            <consortium name="EnsemblPlants"/>
        </authorList>
    </citation>
    <scope>IDENTIFICATION</scope>
</reference>
<feature type="region of interest" description="Disordered" evidence="1">
    <location>
        <begin position="453"/>
        <end position="497"/>
    </location>
</feature>
<dbReference type="Gramene" id="AET1Gv20720700.4">
    <property type="protein sequence ID" value="AET1Gv20720700.4"/>
    <property type="gene ID" value="AET1Gv20720700"/>
</dbReference>
<feature type="region of interest" description="Disordered" evidence="1">
    <location>
        <begin position="268"/>
        <end position="329"/>
    </location>
</feature>
<reference evidence="3" key="3">
    <citation type="journal article" date="2017" name="Nature">
        <title>Genome sequence of the progenitor of the wheat D genome Aegilops tauschii.</title>
        <authorList>
            <person name="Luo M.C."/>
            <person name="Gu Y.Q."/>
            <person name="Puiu D."/>
            <person name="Wang H."/>
            <person name="Twardziok S.O."/>
            <person name="Deal K.R."/>
            <person name="Huo N."/>
            <person name="Zhu T."/>
            <person name="Wang L."/>
            <person name="Wang Y."/>
            <person name="McGuire P.E."/>
            <person name="Liu S."/>
            <person name="Long H."/>
            <person name="Ramasamy R.K."/>
            <person name="Rodriguez J.C."/>
            <person name="Van S.L."/>
            <person name="Yuan L."/>
            <person name="Wang Z."/>
            <person name="Xia Z."/>
            <person name="Xiao L."/>
            <person name="Anderson O.D."/>
            <person name="Ouyang S."/>
            <person name="Liang Y."/>
            <person name="Zimin A.V."/>
            <person name="Pertea G."/>
            <person name="Qi P."/>
            <person name="Bennetzen J.L."/>
            <person name="Dai X."/>
            <person name="Dawson M.W."/>
            <person name="Muller H.G."/>
            <person name="Kugler K."/>
            <person name="Rivarola-Duarte L."/>
            <person name="Spannagl M."/>
            <person name="Mayer K.F.X."/>
            <person name="Lu F.H."/>
            <person name="Bevan M.W."/>
            <person name="Leroy P."/>
            <person name="Li P."/>
            <person name="You F.M."/>
            <person name="Sun Q."/>
            <person name="Liu Z."/>
            <person name="Lyons E."/>
            <person name="Wicker T."/>
            <person name="Salzberg S.L."/>
            <person name="Devos K.M."/>
            <person name="Dvorak J."/>
        </authorList>
    </citation>
    <scope>NUCLEOTIDE SEQUENCE [LARGE SCALE GENOMIC DNA]</scope>
    <source>
        <strain evidence="3">cv. AL8/78</strain>
    </source>
</reference>
<organism evidence="3 4">
    <name type="scientific">Aegilops tauschii subsp. strangulata</name>
    <name type="common">Goatgrass</name>
    <dbReference type="NCBI Taxonomy" id="200361"/>
    <lineage>
        <taxon>Eukaryota</taxon>
        <taxon>Viridiplantae</taxon>
        <taxon>Streptophyta</taxon>
        <taxon>Embryophyta</taxon>
        <taxon>Tracheophyta</taxon>
        <taxon>Spermatophyta</taxon>
        <taxon>Magnoliopsida</taxon>
        <taxon>Liliopsida</taxon>
        <taxon>Poales</taxon>
        <taxon>Poaceae</taxon>
        <taxon>BOP clade</taxon>
        <taxon>Pooideae</taxon>
        <taxon>Triticodae</taxon>
        <taxon>Triticeae</taxon>
        <taxon>Triticinae</taxon>
        <taxon>Aegilops</taxon>
    </lineage>
</organism>
<proteinExistence type="predicted"/>
<sequence>CMVQESMVTMESFSLSLVAVGSAAAVVYLCVAAWVSWPRRVGETFRRQGIDGPPPSSFLMGNLSEMQARVQQAVAAEEDGAAGGLHKDDGFDDYCKRIFPYFDKWRKAYGGHVSVLAPAAAGAVRDGPGADPGDRPVCIAGHGQADVPAEGPRAHLRRRRPQDQRRLLGAPAQGHRARVLHGQGQRHGGAHGRRGAAATAFMGGLRRRRQGWRSGGGRRRRHPELLLRRHLPGLFRRRPLQGEGDLPPAQGAVGVHVRAQRHLHHPVAEVSTDGEEPEDLEAHAGDPITDPGDREGAPGGDGGFTGARLPGVHHRQQRRPATAGRLRGGQLQEHLLRGARNDCGHRHLVPHAARRPSGVAGPRARRGARRLRRRHRRLEPGLRHDLQDEDSGHGCAGDATAVPAVIVCRAGDVRRHSAGPAARAQGHLPLRAGIHHAPRRRFLGPDGAPVRPGPVQERGGGGVQEPAGGVHAIRPRRAHLPRSEPRDRRGQDAPRRHPRAVCHCALAGLQALPGVPANHRAGVRTAASHTPY</sequence>
<feature type="transmembrane region" description="Helical" evidence="2">
    <location>
        <begin position="12"/>
        <end position="37"/>
    </location>
</feature>